<organism evidence="13 14">
    <name type="scientific">Lysobacter silvisoli</name>
    <dbReference type="NCBI Taxonomy" id="2293254"/>
    <lineage>
        <taxon>Bacteria</taxon>
        <taxon>Pseudomonadati</taxon>
        <taxon>Pseudomonadota</taxon>
        <taxon>Gammaproteobacteria</taxon>
        <taxon>Lysobacterales</taxon>
        <taxon>Lysobacteraceae</taxon>
        <taxon>Lysobacter</taxon>
    </lineage>
</organism>
<dbReference type="GO" id="GO:0015344">
    <property type="term" value="F:siderophore uptake transmembrane transporter activity"/>
    <property type="evidence" value="ECO:0007669"/>
    <property type="project" value="TreeGrafter"/>
</dbReference>
<dbReference type="GO" id="GO:0009279">
    <property type="term" value="C:cell outer membrane"/>
    <property type="evidence" value="ECO:0007669"/>
    <property type="project" value="UniProtKB-SubCell"/>
</dbReference>
<comment type="subcellular location">
    <subcellularLocation>
        <location evidence="1 8">Cell outer membrane</location>
        <topology evidence="1 8">Multi-pass membrane protein</topology>
    </subcellularLocation>
</comment>
<evidence type="ECO:0000256" key="5">
    <source>
        <dbReference type="ARBA" id="ARBA00023077"/>
    </source>
</evidence>
<dbReference type="Pfam" id="PF00593">
    <property type="entry name" value="TonB_dep_Rec_b-barrel"/>
    <property type="match status" value="1"/>
</dbReference>
<dbReference type="AlphaFoldDB" id="A0A371K4I1"/>
<keyword evidence="6 8" id="KW-0472">Membrane</keyword>
<reference evidence="13 14" key="1">
    <citation type="submission" date="2018-08" db="EMBL/GenBank/DDBJ databases">
        <title>Lysobacter sp. zong2l5, whole genome shotgun sequence.</title>
        <authorList>
            <person name="Zhang X."/>
            <person name="Feng G."/>
            <person name="Zhu H."/>
        </authorList>
    </citation>
    <scope>NUCLEOTIDE SEQUENCE [LARGE SCALE GENOMIC DNA]</scope>
    <source>
        <strain evidence="14">zong2l5</strain>
    </source>
</reference>
<evidence type="ECO:0000256" key="1">
    <source>
        <dbReference type="ARBA" id="ARBA00004571"/>
    </source>
</evidence>
<evidence type="ECO:0000256" key="9">
    <source>
        <dbReference type="RuleBase" id="RU003357"/>
    </source>
</evidence>
<gene>
    <name evidence="13" type="ORF">DX914_06585</name>
</gene>
<keyword evidence="10" id="KW-0732">Signal</keyword>
<keyword evidence="3 8" id="KW-1134">Transmembrane beta strand</keyword>
<dbReference type="PANTHER" id="PTHR30069:SF28">
    <property type="entry name" value="TONB-DEPENDENT RECEPTOR YNCD-RELATED"/>
    <property type="match status" value="1"/>
</dbReference>
<evidence type="ECO:0000256" key="4">
    <source>
        <dbReference type="ARBA" id="ARBA00022692"/>
    </source>
</evidence>
<comment type="caution">
    <text evidence="13">The sequence shown here is derived from an EMBL/GenBank/DDBJ whole genome shotgun (WGS) entry which is preliminary data.</text>
</comment>
<dbReference type="InterPro" id="IPR039426">
    <property type="entry name" value="TonB-dep_rcpt-like"/>
</dbReference>
<dbReference type="InterPro" id="IPR037066">
    <property type="entry name" value="Plug_dom_sf"/>
</dbReference>
<name>A0A371K4I1_9GAMM</name>
<keyword evidence="5 9" id="KW-0798">TonB box</keyword>
<evidence type="ECO:0000256" key="3">
    <source>
        <dbReference type="ARBA" id="ARBA00022452"/>
    </source>
</evidence>
<protein>
    <submittedName>
        <fullName evidence="13">TonB-dependent receptor</fullName>
    </submittedName>
</protein>
<keyword evidence="2 8" id="KW-0813">Transport</keyword>
<feature type="domain" description="TonB-dependent receptor-like beta-barrel" evidence="11">
    <location>
        <begin position="257"/>
        <end position="672"/>
    </location>
</feature>
<keyword evidence="13" id="KW-0675">Receptor</keyword>
<dbReference type="PANTHER" id="PTHR30069">
    <property type="entry name" value="TONB-DEPENDENT OUTER MEMBRANE RECEPTOR"/>
    <property type="match status" value="1"/>
</dbReference>
<dbReference type="EMBL" id="QTSU01000001">
    <property type="protein sequence ID" value="RDZ28780.1"/>
    <property type="molecule type" value="Genomic_DNA"/>
</dbReference>
<comment type="similarity">
    <text evidence="8 9">Belongs to the TonB-dependent receptor family.</text>
</comment>
<accession>A0A371K4I1</accession>
<keyword evidence="7 8" id="KW-0998">Cell outer membrane</keyword>
<feature type="chain" id="PRO_5016612778" evidence="10">
    <location>
        <begin position="34"/>
        <end position="712"/>
    </location>
</feature>
<evidence type="ECO:0000313" key="14">
    <source>
        <dbReference type="Proteomes" id="UP000264492"/>
    </source>
</evidence>
<evidence type="ECO:0000313" key="13">
    <source>
        <dbReference type="EMBL" id="RDZ28780.1"/>
    </source>
</evidence>
<evidence type="ECO:0000256" key="2">
    <source>
        <dbReference type="ARBA" id="ARBA00022448"/>
    </source>
</evidence>
<dbReference type="InterPro" id="IPR012910">
    <property type="entry name" value="Plug_dom"/>
</dbReference>
<dbReference type="Pfam" id="PF07715">
    <property type="entry name" value="Plug"/>
    <property type="match status" value="1"/>
</dbReference>
<dbReference type="OrthoDB" id="9760620at2"/>
<evidence type="ECO:0000256" key="8">
    <source>
        <dbReference type="PROSITE-ProRule" id="PRU01360"/>
    </source>
</evidence>
<evidence type="ECO:0000256" key="7">
    <source>
        <dbReference type="ARBA" id="ARBA00023237"/>
    </source>
</evidence>
<evidence type="ECO:0000256" key="6">
    <source>
        <dbReference type="ARBA" id="ARBA00023136"/>
    </source>
</evidence>
<dbReference type="GO" id="GO:0044718">
    <property type="term" value="P:siderophore transmembrane transport"/>
    <property type="evidence" value="ECO:0007669"/>
    <property type="project" value="TreeGrafter"/>
</dbReference>
<dbReference type="InterPro" id="IPR000531">
    <property type="entry name" value="Beta-barrel_TonB"/>
</dbReference>
<sequence length="712" mass="77063">MPPVAPSHPIPLHRPLSAACALALLVLSASASAQQNQTQARTLDSVEVVAPRRALAEFPGAVTVIEGRTLREGQRQVNLSEALARVPGISVLDRQNYAQDLQVQSRGFGARSTFGIRGIRLVVDGIPSTAADGQGQAANFPLDALDRIEVLRGPLALQYGNAAGGAIVAATDLQRLRGASAQAWGGDHGSYRVGALADGASEDGRWRGRVGVSRFGTDGERPHSAAQRSQFDAVAEWSPREGERLRLVLNSLSQPDTDDPLGLDRAGLRADPHGTDPVALRFDTRKRIGNHQAGLRWQRDYAPGREAWVGAYGIRRDVVQYLAIPMAAQTAPGSAGGVIDLGRRSTGLDAGHRWYGARGGLALGVELARLDEDRRGYENYVGDRLGVRGRLRRDERNRIADRELYAVGDYAPAAGWTLLGAVRHARLEFRSDDRYFAPGNGDDGGRADYRETSAALGLSRAFARGEVFASLGRGFETPTATELAYRADGSAGFNRELQPARFDTAELGLRWRRGGARFSAAVYRVEGEHEIVPADSRGGRASFANAGRTRRDGVELGLDGDWGAQWRYAVAANWIDARFEQSFAYRVQGATRTVAAGSRVPGVPRADGYAELAWRSRDGALGAALEGRFSDRIAVDDRNTDFAAGNARFALRLDWRPRNGRGWRGFARVDNLFDRDYVGSVIVNEGNARYFEPGAGRGFTLGLAWDAVPRAD</sequence>
<dbReference type="Gene3D" id="2.40.170.20">
    <property type="entry name" value="TonB-dependent receptor, beta-barrel domain"/>
    <property type="match status" value="1"/>
</dbReference>
<dbReference type="PROSITE" id="PS52016">
    <property type="entry name" value="TONB_DEPENDENT_REC_3"/>
    <property type="match status" value="1"/>
</dbReference>
<feature type="domain" description="TonB-dependent receptor plug" evidence="12">
    <location>
        <begin position="56"/>
        <end position="165"/>
    </location>
</feature>
<dbReference type="Proteomes" id="UP000264492">
    <property type="component" value="Unassembled WGS sequence"/>
</dbReference>
<keyword evidence="14" id="KW-1185">Reference proteome</keyword>
<evidence type="ECO:0000256" key="10">
    <source>
        <dbReference type="SAM" id="SignalP"/>
    </source>
</evidence>
<evidence type="ECO:0000259" key="11">
    <source>
        <dbReference type="Pfam" id="PF00593"/>
    </source>
</evidence>
<keyword evidence="4 8" id="KW-0812">Transmembrane</keyword>
<dbReference type="InterPro" id="IPR036942">
    <property type="entry name" value="Beta-barrel_TonB_sf"/>
</dbReference>
<dbReference type="SUPFAM" id="SSF56935">
    <property type="entry name" value="Porins"/>
    <property type="match status" value="1"/>
</dbReference>
<feature type="signal peptide" evidence="10">
    <location>
        <begin position="1"/>
        <end position="33"/>
    </location>
</feature>
<dbReference type="RefSeq" id="WP_115858216.1">
    <property type="nucleotide sequence ID" value="NZ_QTSU01000001.1"/>
</dbReference>
<evidence type="ECO:0000259" key="12">
    <source>
        <dbReference type="Pfam" id="PF07715"/>
    </source>
</evidence>
<proteinExistence type="inferred from homology"/>
<dbReference type="Gene3D" id="2.170.130.10">
    <property type="entry name" value="TonB-dependent receptor, plug domain"/>
    <property type="match status" value="1"/>
</dbReference>